<dbReference type="EMBL" id="CP059319">
    <property type="protein sequence ID" value="QTH24034.1"/>
    <property type="molecule type" value="Genomic_DNA"/>
</dbReference>
<comment type="subcellular location">
    <subcellularLocation>
        <location evidence="1 11">Cell outer membrane</location>
        <topology evidence="1 11">Multi-pass membrane protein</topology>
    </subcellularLocation>
</comment>
<evidence type="ECO:0000256" key="1">
    <source>
        <dbReference type="ARBA" id="ARBA00004571"/>
    </source>
</evidence>
<name>A0A975D7A1_9SPHN</name>
<sequence>MVSRYALALCSVASVLLTASPAFAQKSAAAATEADAQGDIIVTARQRAEPLQKVPDSITLLSADMIEKAGINSTADLGRFVPNLYFRDGHRGGASAITVRGLITPQGGEMPIALVVDGVQLSGNDYFLQDLLDVENIQVLQGPQGALYGQGAVAGAVIITTRQPTDEFQIYAKAGYGSGDNFTGVARISGPLVNDRLYFKLLGSFREADGVIKDANGVPRDYAHRYLVRGEIKYDHEATRATAALSYGRDRNGAIYQDYAPVVNGVVQPDDPGLGITSDIVGVDRVRRFSSSLRIEQDIGDGALALTTAYNTLDQVTRGDADWTAADRFSQYNLNDYRLFNGDLRYTSKSDQRLRYVFGAFYQKRRIEEAVQVAFLPGSGRTGFAVDTRDTQRSEAWALFGQLNYDVTSKLELTTALRYDDNNRKFFNIGTNVKMRAKFNKLQPKVSLAYKWTDGLMTYATYAQGFRSGGFNTAASLFAGPIIAAEKSNNYELGFKARLPLHSNLTASFYRIDVKDAQFYFASSIPPSQNTINIKSVKITGGEVQLSSNPIKPLRIDLGVGVSHSEIQDFNGTGFNDGNIFPTVPAYSIRGSISYAIPVGEDLTITPRVDTYERGRLFFDAANLVRSGPINLTDLRLNVETGPWEFSGFVTNVGNTRYGETVTPTSGLRTINAPRTYGFSVSFRH</sequence>
<comment type="similarity">
    <text evidence="11 12">Belongs to the TonB-dependent receptor family.</text>
</comment>
<feature type="signal peptide" evidence="13">
    <location>
        <begin position="1"/>
        <end position="24"/>
    </location>
</feature>
<reference evidence="16" key="2">
    <citation type="submission" date="2021-04" db="EMBL/GenBank/DDBJ databases">
        <title>Isolation and genomic analysis of the ibuprofen-degrading bacterium Sphingomonas strain MPO218.</title>
        <authorList>
            <person name="Aulestia M."/>
            <person name="Flores A."/>
            <person name="Mangas E.L."/>
            <person name="Perez-Pulido A.J."/>
            <person name="Santero E."/>
            <person name="Camacho E.M."/>
        </authorList>
    </citation>
    <scope>NUCLEOTIDE SEQUENCE</scope>
    <source>
        <strain evidence="16">MPO218</strain>
    </source>
</reference>
<evidence type="ECO:0000256" key="7">
    <source>
        <dbReference type="ARBA" id="ARBA00023065"/>
    </source>
</evidence>
<evidence type="ECO:0000259" key="14">
    <source>
        <dbReference type="Pfam" id="PF00593"/>
    </source>
</evidence>
<evidence type="ECO:0000256" key="6">
    <source>
        <dbReference type="ARBA" id="ARBA00023004"/>
    </source>
</evidence>
<dbReference type="GO" id="GO:0006826">
    <property type="term" value="P:iron ion transport"/>
    <property type="evidence" value="ECO:0007669"/>
    <property type="project" value="UniProtKB-KW"/>
</dbReference>
<keyword evidence="4" id="KW-0410">Iron transport</keyword>
<dbReference type="PANTHER" id="PTHR32552">
    <property type="entry name" value="FERRICHROME IRON RECEPTOR-RELATED"/>
    <property type="match status" value="1"/>
</dbReference>
<keyword evidence="6" id="KW-0408">Iron</keyword>
<evidence type="ECO:0000256" key="13">
    <source>
        <dbReference type="SAM" id="SignalP"/>
    </source>
</evidence>
<evidence type="ECO:0000256" key="12">
    <source>
        <dbReference type="RuleBase" id="RU003357"/>
    </source>
</evidence>
<dbReference type="GO" id="GO:0009279">
    <property type="term" value="C:cell outer membrane"/>
    <property type="evidence" value="ECO:0007669"/>
    <property type="project" value="UniProtKB-SubCell"/>
</dbReference>
<keyword evidence="16" id="KW-0675">Receptor</keyword>
<keyword evidence="13" id="KW-0732">Signal</keyword>
<dbReference type="Pfam" id="PF00593">
    <property type="entry name" value="TonB_dep_Rec_b-barrel"/>
    <property type="match status" value="1"/>
</dbReference>
<keyword evidence="7" id="KW-0406">Ion transport</keyword>
<keyword evidence="5 11" id="KW-0812">Transmembrane</keyword>
<evidence type="ECO:0000256" key="11">
    <source>
        <dbReference type="PROSITE-ProRule" id="PRU01360"/>
    </source>
</evidence>
<keyword evidence="10 11" id="KW-0998">Cell outer membrane</keyword>
<evidence type="ECO:0000256" key="2">
    <source>
        <dbReference type="ARBA" id="ARBA00022448"/>
    </source>
</evidence>
<keyword evidence="9 11" id="KW-0472">Membrane</keyword>
<dbReference type="PROSITE" id="PS52016">
    <property type="entry name" value="TONB_DEPENDENT_REC_3"/>
    <property type="match status" value="1"/>
</dbReference>
<gene>
    <name evidence="16" type="ORF">HRJ34_11280</name>
</gene>
<dbReference type="AlphaFoldDB" id="A0A975D7A1"/>
<dbReference type="Proteomes" id="UP000664914">
    <property type="component" value="Chromosome"/>
</dbReference>
<evidence type="ECO:0000256" key="10">
    <source>
        <dbReference type="ARBA" id="ARBA00023237"/>
    </source>
</evidence>
<evidence type="ECO:0000256" key="4">
    <source>
        <dbReference type="ARBA" id="ARBA00022496"/>
    </source>
</evidence>
<dbReference type="CDD" id="cd01347">
    <property type="entry name" value="ligand_gated_channel"/>
    <property type="match status" value="1"/>
</dbReference>
<evidence type="ECO:0000256" key="5">
    <source>
        <dbReference type="ARBA" id="ARBA00022692"/>
    </source>
</evidence>
<dbReference type="InterPro" id="IPR036942">
    <property type="entry name" value="Beta-barrel_TonB_sf"/>
</dbReference>
<organism evidence="16 17">
    <name type="scientific">Rhizorhabdus wittichii</name>
    <dbReference type="NCBI Taxonomy" id="160791"/>
    <lineage>
        <taxon>Bacteria</taxon>
        <taxon>Pseudomonadati</taxon>
        <taxon>Pseudomonadota</taxon>
        <taxon>Alphaproteobacteria</taxon>
        <taxon>Sphingomonadales</taxon>
        <taxon>Sphingomonadaceae</taxon>
        <taxon>Rhizorhabdus</taxon>
    </lineage>
</organism>
<accession>A0A975D7A1</accession>
<evidence type="ECO:0000259" key="15">
    <source>
        <dbReference type="Pfam" id="PF07715"/>
    </source>
</evidence>
<dbReference type="Gene3D" id="2.40.170.20">
    <property type="entry name" value="TonB-dependent receptor, beta-barrel domain"/>
    <property type="match status" value="1"/>
</dbReference>
<feature type="domain" description="TonB-dependent receptor-like beta-barrel" evidence="14">
    <location>
        <begin position="249"/>
        <end position="653"/>
    </location>
</feature>
<dbReference type="PANTHER" id="PTHR32552:SF81">
    <property type="entry name" value="TONB-DEPENDENT OUTER MEMBRANE RECEPTOR"/>
    <property type="match status" value="1"/>
</dbReference>
<evidence type="ECO:0000313" key="16">
    <source>
        <dbReference type="EMBL" id="QTH24034.1"/>
    </source>
</evidence>
<evidence type="ECO:0000313" key="17">
    <source>
        <dbReference type="Proteomes" id="UP000664914"/>
    </source>
</evidence>
<feature type="chain" id="PRO_5037330956" evidence="13">
    <location>
        <begin position="25"/>
        <end position="685"/>
    </location>
</feature>
<protein>
    <submittedName>
        <fullName evidence="16">TonB-dependent receptor</fullName>
    </submittedName>
</protein>
<dbReference type="InterPro" id="IPR039426">
    <property type="entry name" value="TonB-dep_rcpt-like"/>
</dbReference>
<dbReference type="SUPFAM" id="SSF56935">
    <property type="entry name" value="Porins"/>
    <property type="match status" value="1"/>
</dbReference>
<dbReference type="RefSeq" id="WP_012050267.1">
    <property type="nucleotide sequence ID" value="NZ_CP059319.1"/>
</dbReference>
<dbReference type="Pfam" id="PF07715">
    <property type="entry name" value="Plug"/>
    <property type="match status" value="1"/>
</dbReference>
<feature type="domain" description="TonB-dependent receptor plug" evidence="15">
    <location>
        <begin position="51"/>
        <end position="156"/>
    </location>
</feature>
<evidence type="ECO:0000256" key="3">
    <source>
        <dbReference type="ARBA" id="ARBA00022452"/>
    </source>
</evidence>
<evidence type="ECO:0000256" key="8">
    <source>
        <dbReference type="ARBA" id="ARBA00023077"/>
    </source>
</evidence>
<dbReference type="InterPro" id="IPR000531">
    <property type="entry name" value="Beta-barrel_TonB"/>
</dbReference>
<keyword evidence="8 12" id="KW-0798">TonB box</keyword>
<keyword evidence="3 11" id="KW-1134">Transmembrane beta strand</keyword>
<dbReference type="InterPro" id="IPR012910">
    <property type="entry name" value="Plug_dom"/>
</dbReference>
<evidence type="ECO:0000256" key="9">
    <source>
        <dbReference type="ARBA" id="ARBA00023136"/>
    </source>
</evidence>
<keyword evidence="2 11" id="KW-0813">Transport</keyword>
<reference evidence="16" key="1">
    <citation type="submission" date="2020-07" db="EMBL/GenBank/DDBJ databases">
        <authorList>
            <person name="Camacho E."/>
        </authorList>
    </citation>
    <scope>NUCLEOTIDE SEQUENCE</scope>
    <source>
        <strain evidence="16">MPO218</strain>
    </source>
</reference>
<proteinExistence type="inferred from homology"/>